<feature type="binding site" evidence="9">
    <location>
        <position position="33"/>
    </location>
    <ligand>
        <name>Mg(2+)</name>
        <dbReference type="ChEBI" id="CHEBI:18420"/>
    </ligand>
</feature>
<comment type="function">
    <text evidence="9">Catalyzes a mechanistically unusual reaction, the ATP-dependent insertion of CO2 between the N7 and N8 nitrogen atoms of 7,8-diaminopelargonic acid (DAPA, also called 7,8-diammoniononanoate) to form a ureido ring.</text>
</comment>
<comment type="subcellular location">
    <subcellularLocation>
        <location evidence="9">Cytoplasm</location>
    </subcellularLocation>
</comment>
<keyword evidence="5 9" id="KW-0093">Biotin biosynthesis</keyword>
<dbReference type="PANTHER" id="PTHR43210:SF2">
    <property type="entry name" value="ATP-DEPENDENT DETHIOBIOTIN SYNTHETASE BIOD 2"/>
    <property type="match status" value="1"/>
</dbReference>
<feature type="binding site" evidence="9">
    <location>
        <begin position="129"/>
        <end position="132"/>
    </location>
    <ligand>
        <name>ATP</name>
        <dbReference type="ChEBI" id="CHEBI:30616"/>
    </ligand>
</feature>
<evidence type="ECO:0000256" key="1">
    <source>
        <dbReference type="ARBA" id="ARBA00022490"/>
    </source>
</evidence>
<sequence>MPLNNKVLQNLLKTLDLNKGIFMTGTDTDVGKTWVGCQIIKALRQQGYNITPRKPVESGWNDDVTQTDAWKLANAANKQHQLNVTCPNRFKTAVSPSRAAQLEGQKISLAALKQQCLNKVDSEQILYVEGAGGFYSPLCQDGLNADLCVALDLPVILVAEDKLGCINHVLLSVEAIKKRGLLLSCIVLNQRQITEVETQQNNAQDLKNYLPDEIIISVE</sequence>
<dbReference type="Pfam" id="PF13500">
    <property type="entry name" value="AAA_26"/>
    <property type="match status" value="1"/>
</dbReference>
<feature type="binding site" evidence="9">
    <location>
        <position position="58"/>
    </location>
    <ligand>
        <name>substrate</name>
    </ligand>
</feature>
<reference evidence="10" key="1">
    <citation type="journal article" date="2020" name="mSystems">
        <title>Genome- and Community-Level Interaction Insights into Carbon Utilization and Element Cycling Functions of Hydrothermarchaeota in Hydrothermal Sediment.</title>
        <authorList>
            <person name="Zhou Z."/>
            <person name="Liu Y."/>
            <person name="Xu W."/>
            <person name="Pan J."/>
            <person name="Luo Z.H."/>
            <person name="Li M."/>
        </authorList>
    </citation>
    <scope>NUCLEOTIDE SEQUENCE [LARGE SCALE GENOMIC DNA]</scope>
    <source>
        <strain evidence="10">HyVt-493</strain>
    </source>
</reference>
<keyword evidence="1 9" id="KW-0963">Cytoplasm</keyword>
<dbReference type="SUPFAM" id="SSF52540">
    <property type="entry name" value="P-loop containing nucleoside triphosphate hydrolases"/>
    <property type="match status" value="1"/>
</dbReference>
<dbReference type="InterPro" id="IPR004472">
    <property type="entry name" value="DTB_synth_BioD"/>
</dbReference>
<keyword evidence="2 9" id="KW-0436">Ligase</keyword>
<evidence type="ECO:0000256" key="8">
    <source>
        <dbReference type="ARBA" id="ARBA00047386"/>
    </source>
</evidence>
<dbReference type="EMBL" id="DRMS01000455">
    <property type="protein sequence ID" value="HFC93518.1"/>
    <property type="molecule type" value="Genomic_DNA"/>
</dbReference>
<comment type="subunit">
    <text evidence="9">Homodimer.</text>
</comment>
<evidence type="ECO:0000256" key="6">
    <source>
        <dbReference type="ARBA" id="ARBA00022840"/>
    </source>
</evidence>
<dbReference type="HAMAP" id="MF_00336">
    <property type="entry name" value="BioD"/>
    <property type="match status" value="1"/>
</dbReference>
<comment type="caution">
    <text evidence="10">The sequence shown here is derived from an EMBL/GenBank/DDBJ whole genome shotgun (WGS) entry which is preliminary data.</text>
</comment>
<accession>A0A7V2WVU7</accession>
<evidence type="ECO:0000256" key="4">
    <source>
        <dbReference type="ARBA" id="ARBA00022741"/>
    </source>
</evidence>
<evidence type="ECO:0000256" key="7">
    <source>
        <dbReference type="ARBA" id="ARBA00022842"/>
    </source>
</evidence>
<dbReference type="GO" id="GO:0005524">
    <property type="term" value="F:ATP binding"/>
    <property type="evidence" value="ECO:0007669"/>
    <property type="project" value="UniProtKB-UniRule"/>
</dbReference>
<evidence type="ECO:0000256" key="3">
    <source>
        <dbReference type="ARBA" id="ARBA00022723"/>
    </source>
</evidence>
<comment type="cofactor">
    <cofactor evidence="9">
        <name>Mg(2+)</name>
        <dbReference type="ChEBI" id="CHEBI:18420"/>
    </cofactor>
</comment>
<comment type="catalytic activity">
    <reaction evidence="9">
        <text>(7R,8S)-7,8-diammoniononanoate + CO2 + ATP = (4R,5S)-dethiobiotin + ADP + phosphate + 3 H(+)</text>
        <dbReference type="Rhea" id="RHEA:15805"/>
        <dbReference type="ChEBI" id="CHEBI:15378"/>
        <dbReference type="ChEBI" id="CHEBI:16526"/>
        <dbReference type="ChEBI" id="CHEBI:30616"/>
        <dbReference type="ChEBI" id="CHEBI:43474"/>
        <dbReference type="ChEBI" id="CHEBI:149469"/>
        <dbReference type="ChEBI" id="CHEBI:149473"/>
        <dbReference type="ChEBI" id="CHEBI:456216"/>
        <dbReference type="EC" id="6.3.3.3"/>
    </reaction>
</comment>
<gene>
    <name evidence="9 10" type="primary">bioD</name>
    <name evidence="10" type="ORF">ENJ51_11980</name>
</gene>
<proteinExistence type="inferred from homology"/>
<comment type="pathway">
    <text evidence="9">Cofactor biosynthesis; biotin biosynthesis; biotin from 7,8-diaminononanoate: step 1/2.</text>
</comment>
<keyword evidence="6 9" id="KW-0067">ATP-binding</keyword>
<dbReference type="GO" id="GO:0004141">
    <property type="term" value="F:dethiobiotin synthase activity"/>
    <property type="evidence" value="ECO:0007669"/>
    <property type="project" value="UniProtKB-UniRule"/>
</dbReference>
<dbReference type="GO" id="GO:0000287">
    <property type="term" value="F:magnesium ion binding"/>
    <property type="evidence" value="ECO:0007669"/>
    <property type="project" value="UniProtKB-UniRule"/>
</dbReference>
<keyword evidence="7 9" id="KW-0460">Magnesium</keyword>
<comment type="caution">
    <text evidence="9">Lacks conserved residue(s) required for the propagation of feature annotation.</text>
</comment>
<evidence type="ECO:0000313" key="10">
    <source>
        <dbReference type="EMBL" id="HFC93518.1"/>
    </source>
</evidence>
<comment type="catalytic activity">
    <reaction evidence="8">
        <text>(7R,8S)-8-amino-7-(carboxyamino)nonanoate + ATP = (4R,5S)-dethiobiotin + ADP + phosphate + H(+)</text>
        <dbReference type="Rhea" id="RHEA:63684"/>
        <dbReference type="ChEBI" id="CHEBI:15378"/>
        <dbReference type="ChEBI" id="CHEBI:30616"/>
        <dbReference type="ChEBI" id="CHEBI:43474"/>
        <dbReference type="ChEBI" id="CHEBI:149470"/>
        <dbReference type="ChEBI" id="CHEBI:149473"/>
        <dbReference type="ChEBI" id="CHEBI:456216"/>
    </reaction>
</comment>
<feature type="binding site" evidence="9">
    <location>
        <position position="129"/>
    </location>
    <ligand>
        <name>Mg(2+)</name>
        <dbReference type="ChEBI" id="CHEBI:18420"/>
    </ligand>
</feature>
<dbReference type="GO" id="GO:0009102">
    <property type="term" value="P:biotin biosynthetic process"/>
    <property type="evidence" value="ECO:0007669"/>
    <property type="project" value="UniProtKB-UniRule"/>
</dbReference>
<dbReference type="NCBIfam" id="TIGR00347">
    <property type="entry name" value="bioD"/>
    <property type="match status" value="1"/>
</dbReference>
<feature type="binding site" evidence="9">
    <location>
        <position position="68"/>
    </location>
    <ligand>
        <name>Mg(2+)</name>
        <dbReference type="ChEBI" id="CHEBI:18420"/>
    </ligand>
</feature>
<name>A0A7V2WVU7_LEUMU</name>
<organism evidence="10">
    <name type="scientific">Leucothrix mucor</name>
    <dbReference type="NCBI Taxonomy" id="45248"/>
    <lineage>
        <taxon>Bacteria</taxon>
        <taxon>Pseudomonadati</taxon>
        <taxon>Pseudomonadota</taxon>
        <taxon>Gammaproteobacteria</taxon>
        <taxon>Thiotrichales</taxon>
        <taxon>Thiotrichaceae</taxon>
        <taxon>Leucothrix</taxon>
    </lineage>
</organism>
<dbReference type="PIRSF" id="PIRSF006755">
    <property type="entry name" value="DTB_synth"/>
    <property type="match status" value="1"/>
</dbReference>
<dbReference type="CDD" id="cd03109">
    <property type="entry name" value="DTBS"/>
    <property type="match status" value="1"/>
</dbReference>
<dbReference type="AlphaFoldDB" id="A0A7V2WVU7"/>
<evidence type="ECO:0000256" key="5">
    <source>
        <dbReference type="ARBA" id="ARBA00022756"/>
    </source>
</evidence>
<evidence type="ECO:0000256" key="2">
    <source>
        <dbReference type="ARBA" id="ARBA00022598"/>
    </source>
</evidence>
<keyword evidence="4 9" id="KW-0547">Nucleotide-binding</keyword>
<feature type="binding site" evidence="9">
    <location>
        <begin position="189"/>
        <end position="190"/>
    </location>
    <ligand>
        <name>ATP</name>
        <dbReference type="ChEBI" id="CHEBI:30616"/>
    </ligand>
</feature>
<comment type="similarity">
    <text evidence="9">Belongs to the dethiobiotin synthetase family.</text>
</comment>
<dbReference type="Gene3D" id="3.40.50.300">
    <property type="entry name" value="P-loop containing nucleotide triphosphate hydrolases"/>
    <property type="match status" value="1"/>
</dbReference>
<feature type="binding site" evidence="9">
    <location>
        <position position="68"/>
    </location>
    <ligand>
        <name>ATP</name>
        <dbReference type="ChEBI" id="CHEBI:30616"/>
    </ligand>
</feature>
<dbReference type="GO" id="GO:0005829">
    <property type="term" value="C:cytosol"/>
    <property type="evidence" value="ECO:0007669"/>
    <property type="project" value="TreeGrafter"/>
</dbReference>
<dbReference type="Proteomes" id="UP000885750">
    <property type="component" value="Unassembled WGS sequence"/>
</dbReference>
<dbReference type="UniPathway" id="UPA00078">
    <property type="reaction ID" value="UER00161"/>
</dbReference>
<evidence type="ECO:0000256" key="9">
    <source>
        <dbReference type="HAMAP-Rule" id="MF_00336"/>
    </source>
</evidence>
<feature type="active site" evidence="9">
    <location>
        <position position="54"/>
    </location>
</feature>
<dbReference type="PANTHER" id="PTHR43210">
    <property type="entry name" value="DETHIOBIOTIN SYNTHETASE"/>
    <property type="match status" value="1"/>
</dbReference>
<protein>
    <recommendedName>
        <fullName evidence="9">ATP-dependent dethiobiotin synthetase BioD</fullName>
        <ecNumber evidence="9">6.3.3.3</ecNumber>
    </recommendedName>
    <alternativeName>
        <fullName evidence="9">DTB synthetase</fullName>
        <shortName evidence="9">DTBS</shortName>
    </alternativeName>
    <alternativeName>
        <fullName evidence="9">Dethiobiotin synthase</fullName>
    </alternativeName>
</protein>
<keyword evidence="3 9" id="KW-0479">Metal-binding</keyword>
<dbReference type="EC" id="6.3.3.3" evidence="9"/>
<dbReference type="InterPro" id="IPR027417">
    <property type="entry name" value="P-loop_NTPase"/>
</dbReference>